<dbReference type="InterPro" id="IPR043129">
    <property type="entry name" value="ATPase_NBD"/>
</dbReference>
<feature type="domain" description="Ppx/GppA phosphatase N-terminal" evidence="1">
    <location>
        <begin position="27"/>
        <end position="290"/>
    </location>
</feature>
<reference evidence="2 3" key="1">
    <citation type="journal article" date="2012" name="Stand. Genomic Sci.">
        <title>Complete genome sequence of the sulfur compounds oxidizing chemolithoautotroph Sulfuricurvum kujiense type strain (YK-1(T)).</title>
        <authorList>
            <person name="Han C."/>
            <person name="Kotsyurbenko O."/>
            <person name="Chertkov O."/>
            <person name="Held B."/>
            <person name="Lapidus A."/>
            <person name="Nolan M."/>
            <person name="Lucas S."/>
            <person name="Hammon N."/>
            <person name="Deshpande S."/>
            <person name="Cheng J.F."/>
            <person name="Tapia R."/>
            <person name="Goodwin L.A."/>
            <person name="Pitluck S."/>
            <person name="Liolios K."/>
            <person name="Pagani I."/>
            <person name="Ivanova N."/>
            <person name="Mavromatis K."/>
            <person name="Mikhailova N."/>
            <person name="Pati A."/>
            <person name="Chen A."/>
            <person name="Palaniappan K."/>
            <person name="Land M."/>
            <person name="Hauser L."/>
            <person name="Chang Y.J."/>
            <person name="Jeffries C.D."/>
            <person name="Brambilla E.M."/>
            <person name="Rohde M."/>
            <person name="Spring S."/>
            <person name="Sikorski J."/>
            <person name="Goker M."/>
            <person name="Woyke T."/>
            <person name="Bristow J."/>
            <person name="Eisen J.A."/>
            <person name="Markowitz V."/>
            <person name="Hugenholtz P."/>
            <person name="Kyrpides N.C."/>
            <person name="Klenk H.P."/>
            <person name="Detter J.C."/>
        </authorList>
    </citation>
    <scope>NUCLEOTIDE SEQUENCE [LARGE SCALE GENOMIC DNA]</scope>
    <source>
        <strain evidence="3">ATCC BAA-921 / DSM 16994 / JCM 11577 / YK-1</strain>
    </source>
</reference>
<dbReference type="AlphaFoldDB" id="E4TZ84"/>
<sequence length="293" mass="31974">MVAIDLGSNTIRFIEFDGERWGKSFEKIVRTAEGLYETGVIGEKAINRIIDAINEAGTQIDLSEQSIAGYTTAAMRLANNSTAVLQRIKEETGISFAIIDAQKEAALTLNAVHIRLSKLGITPSSFILADIGGGSTELIRYENGAVQSESINMGIVTLSESSIGSNLLEEKISQFKCKVSESLSTKIAETLVLTAGTPTTIAAYLNGMDYQNYDPDKINGTLLRLEDCFRVYDELLAMDEVTRTRYVGVGRENLIMAGILMVTAIYEASGHEEALIIDDGLREGIALEYFKLH</sequence>
<evidence type="ECO:0000313" key="3">
    <source>
        <dbReference type="Proteomes" id="UP000008721"/>
    </source>
</evidence>
<dbReference type="InterPro" id="IPR050273">
    <property type="entry name" value="GppA/Ppx_hydrolase"/>
</dbReference>
<dbReference type="InterPro" id="IPR003695">
    <property type="entry name" value="Ppx_GppA_N"/>
</dbReference>
<accession>E4TZ84</accession>
<proteinExistence type="predicted"/>
<dbReference type="SUPFAM" id="SSF53067">
    <property type="entry name" value="Actin-like ATPase domain"/>
    <property type="match status" value="2"/>
</dbReference>
<dbReference type="GO" id="GO:0016462">
    <property type="term" value="F:pyrophosphatase activity"/>
    <property type="evidence" value="ECO:0007669"/>
    <property type="project" value="TreeGrafter"/>
</dbReference>
<dbReference type="CDD" id="cd24054">
    <property type="entry name" value="ASKHA_NBD_AaPPX-GppA_MtPPX2-like"/>
    <property type="match status" value="1"/>
</dbReference>
<dbReference type="Pfam" id="PF02541">
    <property type="entry name" value="Ppx-GppA"/>
    <property type="match status" value="1"/>
</dbReference>
<dbReference type="EMBL" id="CP002355">
    <property type="protein sequence ID" value="ADR34099.1"/>
    <property type="molecule type" value="Genomic_DNA"/>
</dbReference>
<dbReference type="STRING" id="709032.Sulku_1437"/>
<organism evidence="2 3">
    <name type="scientific">Sulfuricurvum kujiense (strain ATCC BAA-921 / DSM 16994 / JCM 11577 / YK-1)</name>
    <dbReference type="NCBI Taxonomy" id="709032"/>
    <lineage>
        <taxon>Bacteria</taxon>
        <taxon>Pseudomonadati</taxon>
        <taxon>Campylobacterota</taxon>
        <taxon>Epsilonproteobacteria</taxon>
        <taxon>Campylobacterales</taxon>
        <taxon>Sulfurimonadaceae</taxon>
        <taxon>Sulfuricurvum</taxon>
    </lineage>
</organism>
<dbReference type="HOGENOM" id="CLU_025908_1_2_7"/>
<dbReference type="eggNOG" id="COG0248">
    <property type="taxonomic scope" value="Bacteria"/>
</dbReference>
<keyword evidence="3" id="KW-1185">Reference proteome</keyword>
<dbReference type="Gene3D" id="3.30.420.40">
    <property type="match status" value="1"/>
</dbReference>
<dbReference type="Gene3D" id="3.30.420.150">
    <property type="entry name" value="Exopolyphosphatase. Domain 2"/>
    <property type="match status" value="1"/>
</dbReference>
<gene>
    <name evidence="2" type="ordered locus">Sulku_1437</name>
</gene>
<dbReference type="RefSeq" id="WP_013460296.1">
    <property type="nucleotide sequence ID" value="NC_014762.1"/>
</dbReference>
<dbReference type="Proteomes" id="UP000008721">
    <property type="component" value="Chromosome"/>
</dbReference>
<dbReference type="PANTHER" id="PTHR30005">
    <property type="entry name" value="EXOPOLYPHOSPHATASE"/>
    <property type="match status" value="1"/>
</dbReference>
<dbReference type="KEGG" id="sku:Sulku_1437"/>
<dbReference type="OrthoDB" id="9793035at2"/>
<evidence type="ECO:0000313" key="2">
    <source>
        <dbReference type="EMBL" id="ADR34099.1"/>
    </source>
</evidence>
<name>E4TZ84_SULKY</name>
<evidence type="ECO:0000259" key="1">
    <source>
        <dbReference type="Pfam" id="PF02541"/>
    </source>
</evidence>
<protein>
    <submittedName>
        <fullName evidence="2">Ppx/GppA phosphatase</fullName>
    </submittedName>
</protein>
<dbReference type="PANTHER" id="PTHR30005:SF0">
    <property type="entry name" value="RETROGRADE REGULATION PROTEIN 2"/>
    <property type="match status" value="1"/>
</dbReference>